<dbReference type="Proteomes" id="UP000265120">
    <property type="component" value="Chromosome 1"/>
</dbReference>
<keyword evidence="3" id="KW-0217">Developmental protein</keyword>
<dbReference type="InterPro" id="IPR017970">
    <property type="entry name" value="Homeobox_CS"/>
</dbReference>
<dbReference type="Gene3D" id="1.10.10.60">
    <property type="entry name" value="Homeodomain-like"/>
    <property type="match status" value="1"/>
</dbReference>
<sequence length="246" mass="27212">MPAGMFNIDSILSARPSCKEPLLLQRSAPVVLSTGLTDSIYADYSSLYTATCGPSSASIHSAVNGTRIGYNGYYYGQLQIQSAGGGGGGGPPCCGPVSGLSPQQCPCLPTGYESPASVLLSPVPHQMVSYMNMGSLSRSELQLLNQLHCRRKRRHRTIFTDEQLEALEGLFQETKYPDVGTREQLARKVHLREEKVEVWFKNRRAKWRRQKRSSSEESENSQKWNKSTKSPTEKTEESKSDVDSDS</sequence>
<evidence type="ECO:0000313" key="11">
    <source>
        <dbReference type="Ensembl" id="ENSCSEP00000026864.1"/>
    </source>
</evidence>
<dbReference type="FunFam" id="1.10.10.60:FF:000210">
    <property type="entry name" value="homeobox protein goosecoid"/>
    <property type="match status" value="1"/>
</dbReference>
<dbReference type="AlphaFoldDB" id="A0A3P8WJG8"/>
<evidence type="ECO:0000256" key="4">
    <source>
        <dbReference type="ARBA" id="ARBA00023125"/>
    </source>
</evidence>
<accession>A0A3P8WJG8</accession>
<proteinExistence type="inferred from homology"/>
<reference evidence="11" key="2">
    <citation type="submission" date="2025-08" db="UniProtKB">
        <authorList>
            <consortium name="Ensembl"/>
        </authorList>
    </citation>
    <scope>IDENTIFICATION</scope>
</reference>
<feature type="DNA-binding region" description="Homeobox" evidence="7">
    <location>
        <begin position="152"/>
        <end position="211"/>
    </location>
</feature>
<dbReference type="GO" id="GO:0000981">
    <property type="term" value="F:DNA-binding transcription factor activity, RNA polymerase II-specific"/>
    <property type="evidence" value="ECO:0007669"/>
    <property type="project" value="InterPro"/>
</dbReference>
<evidence type="ECO:0000256" key="3">
    <source>
        <dbReference type="ARBA" id="ARBA00022473"/>
    </source>
</evidence>
<organism evidence="11 12">
    <name type="scientific">Cynoglossus semilaevis</name>
    <name type="common">Tongue sole</name>
    <dbReference type="NCBI Taxonomy" id="244447"/>
    <lineage>
        <taxon>Eukaryota</taxon>
        <taxon>Metazoa</taxon>
        <taxon>Chordata</taxon>
        <taxon>Craniata</taxon>
        <taxon>Vertebrata</taxon>
        <taxon>Euteleostomi</taxon>
        <taxon>Actinopterygii</taxon>
        <taxon>Neopterygii</taxon>
        <taxon>Teleostei</taxon>
        <taxon>Neoteleostei</taxon>
        <taxon>Acanthomorphata</taxon>
        <taxon>Carangaria</taxon>
        <taxon>Pleuronectiformes</taxon>
        <taxon>Pleuronectoidei</taxon>
        <taxon>Cynoglossidae</taxon>
        <taxon>Cynoglossinae</taxon>
        <taxon>Cynoglossus</taxon>
    </lineage>
</organism>
<dbReference type="SUPFAM" id="SSF46689">
    <property type="entry name" value="Homeodomain-like"/>
    <property type="match status" value="1"/>
</dbReference>
<dbReference type="PANTHER" id="PTHR46643">
    <property type="entry name" value="HOMEOBOX PROTEIN GOOSECOID-RELATED"/>
    <property type="match status" value="1"/>
</dbReference>
<evidence type="ECO:0000256" key="1">
    <source>
        <dbReference type="ARBA" id="ARBA00004123"/>
    </source>
</evidence>
<dbReference type="GO" id="GO:0000978">
    <property type="term" value="F:RNA polymerase II cis-regulatory region sequence-specific DNA binding"/>
    <property type="evidence" value="ECO:0007669"/>
    <property type="project" value="TreeGrafter"/>
</dbReference>
<dbReference type="GO" id="GO:0048513">
    <property type="term" value="P:animal organ development"/>
    <property type="evidence" value="ECO:0007669"/>
    <property type="project" value="UniProtKB-ARBA"/>
</dbReference>
<dbReference type="FunCoup" id="A0A3P8WJG8">
    <property type="interactions" value="784"/>
</dbReference>
<evidence type="ECO:0000256" key="5">
    <source>
        <dbReference type="ARBA" id="ARBA00023155"/>
    </source>
</evidence>
<evidence type="ECO:0000256" key="2">
    <source>
        <dbReference type="ARBA" id="ARBA00006503"/>
    </source>
</evidence>
<dbReference type="GO" id="GO:0005634">
    <property type="term" value="C:nucleus"/>
    <property type="evidence" value="ECO:0007669"/>
    <property type="project" value="UniProtKB-SubCell"/>
</dbReference>
<dbReference type="InterPro" id="IPR009057">
    <property type="entry name" value="Homeodomain-like_sf"/>
</dbReference>
<comment type="subcellular location">
    <subcellularLocation>
        <location evidence="1 7 8">Nucleus</location>
    </subcellularLocation>
</comment>
<evidence type="ECO:0000256" key="7">
    <source>
        <dbReference type="PROSITE-ProRule" id="PRU00108"/>
    </source>
</evidence>
<reference evidence="11" key="3">
    <citation type="submission" date="2025-09" db="UniProtKB">
        <authorList>
            <consortium name="Ensembl"/>
        </authorList>
    </citation>
    <scope>IDENTIFICATION</scope>
</reference>
<dbReference type="KEGG" id="csem:107988053"/>
<keyword evidence="12" id="KW-1185">Reference proteome</keyword>
<feature type="domain" description="Homeobox" evidence="10">
    <location>
        <begin position="150"/>
        <end position="210"/>
    </location>
</feature>
<dbReference type="CDD" id="cd00086">
    <property type="entry name" value="homeodomain"/>
    <property type="match status" value="1"/>
</dbReference>
<dbReference type="PANTHER" id="PTHR46643:SF2">
    <property type="entry name" value="HOMEOBOX PROTEIN GOOSECOID"/>
    <property type="match status" value="1"/>
</dbReference>
<evidence type="ECO:0000313" key="12">
    <source>
        <dbReference type="Proteomes" id="UP000265120"/>
    </source>
</evidence>
<evidence type="ECO:0000256" key="9">
    <source>
        <dbReference type="SAM" id="MobiDB-lite"/>
    </source>
</evidence>
<dbReference type="InterPro" id="IPR001356">
    <property type="entry name" value="HD"/>
</dbReference>
<evidence type="ECO:0000256" key="6">
    <source>
        <dbReference type="ARBA" id="ARBA00023242"/>
    </source>
</evidence>
<dbReference type="GO" id="GO:0009888">
    <property type="term" value="P:tissue development"/>
    <property type="evidence" value="ECO:0007669"/>
    <property type="project" value="UniProtKB-ARBA"/>
</dbReference>
<reference evidence="11 12" key="1">
    <citation type="journal article" date="2014" name="Nat. Genet.">
        <title>Whole-genome sequence of a flatfish provides insights into ZW sex chromosome evolution and adaptation to a benthic lifestyle.</title>
        <authorList>
            <person name="Chen S."/>
            <person name="Zhang G."/>
            <person name="Shao C."/>
            <person name="Huang Q."/>
            <person name="Liu G."/>
            <person name="Zhang P."/>
            <person name="Song W."/>
            <person name="An N."/>
            <person name="Chalopin D."/>
            <person name="Volff J.N."/>
            <person name="Hong Y."/>
            <person name="Li Q."/>
            <person name="Sha Z."/>
            <person name="Zhou H."/>
            <person name="Xie M."/>
            <person name="Yu Q."/>
            <person name="Liu Y."/>
            <person name="Xiang H."/>
            <person name="Wang N."/>
            <person name="Wu K."/>
            <person name="Yang C."/>
            <person name="Zhou Q."/>
            <person name="Liao X."/>
            <person name="Yang L."/>
            <person name="Hu Q."/>
            <person name="Zhang J."/>
            <person name="Meng L."/>
            <person name="Jin L."/>
            <person name="Tian Y."/>
            <person name="Lian J."/>
            <person name="Yang J."/>
            <person name="Miao G."/>
            <person name="Liu S."/>
            <person name="Liang Z."/>
            <person name="Yan F."/>
            <person name="Li Y."/>
            <person name="Sun B."/>
            <person name="Zhang H."/>
            <person name="Zhang J."/>
            <person name="Zhu Y."/>
            <person name="Du M."/>
            <person name="Zhao Y."/>
            <person name="Schartl M."/>
            <person name="Tang Q."/>
            <person name="Wang J."/>
        </authorList>
    </citation>
    <scope>NUCLEOTIDE SEQUENCE</scope>
</reference>
<evidence type="ECO:0000259" key="10">
    <source>
        <dbReference type="PROSITE" id="PS50071"/>
    </source>
</evidence>
<keyword evidence="4 7" id="KW-0238">DNA-binding</keyword>
<dbReference type="InterPro" id="IPR051440">
    <property type="entry name" value="Goosecoid-like_HB"/>
</dbReference>
<dbReference type="PROSITE" id="PS50071">
    <property type="entry name" value="HOMEOBOX_2"/>
    <property type="match status" value="1"/>
</dbReference>
<protein>
    <submittedName>
        <fullName evidence="11">Goosecoid</fullName>
    </submittedName>
</protein>
<dbReference type="PROSITE" id="PS00027">
    <property type="entry name" value="HOMEOBOX_1"/>
    <property type="match status" value="1"/>
</dbReference>
<dbReference type="Pfam" id="PF00046">
    <property type="entry name" value="Homeodomain"/>
    <property type="match status" value="1"/>
</dbReference>
<dbReference type="GeneTree" id="ENSGT00940000160635"/>
<dbReference type="InParanoid" id="A0A3P8WJG8"/>
<dbReference type="CTD" id="145258"/>
<dbReference type="STRING" id="244447.ENSCSEP00000026864"/>
<evidence type="ECO:0000256" key="8">
    <source>
        <dbReference type="RuleBase" id="RU000682"/>
    </source>
</evidence>
<comment type="similarity">
    <text evidence="2">Belongs to the paired homeobox family. Bicoid subfamily.</text>
</comment>
<name>A0A3P8WJG8_CYNSE</name>
<feature type="compositionally biased region" description="Basic and acidic residues" evidence="9">
    <location>
        <begin position="231"/>
        <end position="246"/>
    </location>
</feature>
<dbReference type="Ensembl" id="ENSCSET00000027222.1">
    <property type="protein sequence ID" value="ENSCSEP00000026864.1"/>
    <property type="gene ID" value="ENSCSEG00000017152.1"/>
</dbReference>
<dbReference type="OMA" id="QCSCVPA"/>
<feature type="region of interest" description="Disordered" evidence="9">
    <location>
        <begin position="205"/>
        <end position="246"/>
    </location>
</feature>
<dbReference type="SMART" id="SM00389">
    <property type="entry name" value="HOX"/>
    <property type="match status" value="1"/>
</dbReference>
<dbReference type="RefSeq" id="XP_008316088.1">
    <property type="nucleotide sequence ID" value="XM_008317866.3"/>
</dbReference>
<dbReference type="OrthoDB" id="6159439at2759"/>
<dbReference type="GeneID" id="103384368"/>
<keyword evidence="5 7" id="KW-0371">Homeobox</keyword>
<keyword evidence="6 7" id="KW-0539">Nucleus</keyword>